<feature type="region of interest" description="Disordered" evidence="3">
    <location>
        <begin position="285"/>
        <end position="307"/>
    </location>
</feature>
<dbReference type="SMART" id="SM00175">
    <property type="entry name" value="RAB"/>
    <property type="match status" value="1"/>
</dbReference>
<protein>
    <submittedName>
        <fullName evidence="4">ADP-ribosylation factor</fullName>
    </submittedName>
</protein>
<keyword evidence="2" id="KW-0342">GTP-binding</keyword>
<dbReference type="InterPro" id="IPR005225">
    <property type="entry name" value="Small_GTP-bd"/>
</dbReference>
<proteinExistence type="predicted"/>
<dbReference type="CDD" id="cd00878">
    <property type="entry name" value="Arf_Arl"/>
    <property type="match status" value="1"/>
</dbReference>
<evidence type="ECO:0000256" key="1">
    <source>
        <dbReference type="ARBA" id="ARBA00022741"/>
    </source>
</evidence>
<dbReference type="InterPro" id="IPR027417">
    <property type="entry name" value="P-loop_NTPase"/>
</dbReference>
<comment type="caution">
    <text evidence="4">The sequence shown here is derived from an EMBL/GenBank/DDBJ whole genome shotgun (WGS) entry which is preliminary data.</text>
</comment>
<feature type="compositionally biased region" description="Polar residues" evidence="3">
    <location>
        <begin position="285"/>
        <end position="296"/>
    </location>
</feature>
<dbReference type="SMART" id="SM00178">
    <property type="entry name" value="SAR"/>
    <property type="match status" value="1"/>
</dbReference>
<accession>A0ABQ9YBZ7</accession>
<dbReference type="PROSITE" id="PS51417">
    <property type="entry name" value="ARF"/>
    <property type="match status" value="1"/>
</dbReference>
<evidence type="ECO:0000256" key="3">
    <source>
        <dbReference type="SAM" id="MobiDB-lite"/>
    </source>
</evidence>
<reference evidence="4 5" key="1">
    <citation type="journal article" date="2022" name="bioRxiv">
        <title>Genomics of Preaxostyla Flagellates Illuminates Evolutionary Transitions and the Path Towards Mitochondrial Loss.</title>
        <authorList>
            <person name="Novak L.V.F."/>
            <person name="Treitli S.C."/>
            <person name="Pyrih J."/>
            <person name="Halakuc P."/>
            <person name="Pipaliya S.V."/>
            <person name="Vacek V."/>
            <person name="Brzon O."/>
            <person name="Soukal P."/>
            <person name="Eme L."/>
            <person name="Dacks J.B."/>
            <person name="Karnkowska A."/>
            <person name="Elias M."/>
            <person name="Hampl V."/>
        </authorList>
    </citation>
    <scope>NUCLEOTIDE SEQUENCE [LARGE SCALE GENOMIC DNA]</scope>
    <source>
        <strain evidence="4">NAU3</strain>
        <tissue evidence="4">Gut</tissue>
    </source>
</reference>
<dbReference type="PROSITE" id="PS51419">
    <property type="entry name" value="RAB"/>
    <property type="match status" value="1"/>
</dbReference>
<dbReference type="Gene3D" id="3.40.50.300">
    <property type="entry name" value="P-loop containing nucleotide triphosphate hydrolases"/>
    <property type="match status" value="1"/>
</dbReference>
<dbReference type="InterPro" id="IPR024156">
    <property type="entry name" value="Small_GTPase_ARF"/>
</dbReference>
<dbReference type="Pfam" id="PF00025">
    <property type="entry name" value="Arf"/>
    <property type="match status" value="1"/>
</dbReference>
<dbReference type="EMBL" id="JARBJD010000017">
    <property type="protein sequence ID" value="KAK2961293.1"/>
    <property type="molecule type" value="Genomic_DNA"/>
</dbReference>
<dbReference type="Proteomes" id="UP001281761">
    <property type="component" value="Unassembled WGS sequence"/>
</dbReference>
<dbReference type="PRINTS" id="PR00328">
    <property type="entry name" value="SAR1GTPBP"/>
</dbReference>
<evidence type="ECO:0000313" key="5">
    <source>
        <dbReference type="Proteomes" id="UP001281761"/>
    </source>
</evidence>
<dbReference type="PANTHER" id="PTHR11711">
    <property type="entry name" value="ADP RIBOSYLATION FACTOR-RELATED"/>
    <property type="match status" value="1"/>
</dbReference>
<dbReference type="SUPFAM" id="SSF52540">
    <property type="entry name" value="P-loop containing nucleoside triphosphate hydrolases"/>
    <property type="match status" value="1"/>
</dbReference>
<organism evidence="4 5">
    <name type="scientific">Blattamonas nauphoetae</name>
    <dbReference type="NCBI Taxonomy" id="2049346"/>
    <lineage>
        <taxon>Eukaryota</taxon>
        <taxon>Metamonada</taxon>
        <taxon>Preaxostyla</taxon>
        <taxon>Oxymonadida</taxon>
        <taxon>Blattamonas</taxon>
    </lineage>
</organism>
<dbReference type="NCBIfam" id="TIGR00231">
    <property type="entry name" value="small_GTP"/>
    <property type="match status" value="1"/>
</dbReference>
<sequence length="762" mass="84924">MVGLDAAGKTTVLNRLKLGETIMSNPTIGFNVEEVQFENLKMTIWDVGGQKRIRQLWSHYYEGAHGVVYVVDCSDTGRLACSNPDGCEECARCELMECLRSEHLTKAPVLILANKQDIPTAVKPDECSRHLGLQDLPPTRKWHIQGCCALTGQGLTEGFRWLGANSHVSHTDHLENNMEIPTSEEIELIQMEEEDGFEFTKANVLQAYRNALADAKQNNEVEKFHLLNSQGVLISKSTWDPQNPPNLPKTFLAKHIQENSSNTLSPTQSNDFIRDDLEYTEIQLSQSSLTRSNDSPSPIRLDEIQSPPITSSDEWNVDCDKPLIDSILQTIDQLKASLKTLQGLPEAQPIAHRIQTIIDKDNIALETIKLNSKMHRFTPSHFEARRIFFPVINRHLAENKFTICVTRAGRSNRNFKAIFSLLPSEEPGESASTVPTISSSLSKSSPVALTRGKKTVVDWSYISDLPPLSIFSSNREISINFAAWEAQLFRQPRYLGRGSLDLRSILKEATSDETVIITDSSGTMVAELDVTVQVRVALQGMQTDSVGQTVAIVDGCNSGTIQIAEETQQMCLEMDVQRDPQARRRRKRVGEKAPLASTNPHPTPTKEAKPAIPPPVVPAFLLADTSGDATPTHPPSTRTDYALLEMSLAQAEKWFPVDMCLSYKWSEYELNQATSIAKKAPPKLRSGWLQRINSIQGLRKGMESNMKSGLLSPHQYSINLTEMIAQSTQLSQALKDSMPNISKRFDIRAAVVQKELDEINDE</sequence>
<keyword evidence="1" id="KW-0547">Nucleotide-binding</keyword>
<evidence type="ECO:0000313" key="4">
    <source>
        <dbReference type="EMBL" id="KAK2961293.1"/>
    </source>
</evidence>
<feature type="region of interest" description="Disordered" evidence="3">
    <location>
        <begin position="577"/>
        <end position="614"/>
    </location>
</feature>
<gene>
    <name evidence="4" type="ORF">BLNAU_3739</name>
</gene>
<evidence type="ECO:0000256" key="2">
    <source>
        <dbReference type="ARBA" id="ARBA00023134"/>
    </source>
</evidence>
<dbReference type="InterPro" id="IPR006689">
    <property type="entry name" value="Small_GTPase_ARF/SAR"/>
</dbReference>
<keyword evidence="5" id="KW-1185">Reference proteome</keyword>
<dbReference type="SMART" id="SM00177">
    <property type="entry name" value="ARF"/>
    <property type="match status" value="1"/>
</dbReference>
<name>A0ABQ9YBZ7_9EUKA</name>